<dbReference type="SUPFAM" id="SSF55073">
    <property type="entry name" value="Nucleotide cyclase"/>
    <property type="match status" value="1"/>
</dbReference>
<dbReference type="SUPFAM" id="SSF103190">
    <property type="entry name" value="Sensory domain-like"/>
    <property type="match status" value="1"/>
</dbReference>
<keyword evidence="7" id="KW-0902">Two-component regulatory system</keyword>
<dbReference type="InterPro" id="IPR035965">
    <property type="entry name" value="PAS-like_dom_sf"/>
</dbReference>
<comment type="caution">
    <text evidence="11">The sequence shown here is derived from an EMBL/GenBank/DDBJ whole genome shotgun (WGS) entry which is preliminary data.</text>
</comment>
<dbReference type="InterPro" id="IPR000160">
    <property type="entry name" value="GGDEF_dom"/>
</dbReference>
<dbReference type="Proteomes" id="UP000290657">
    <property type="component" value="Unassembled WGS sequence"/>
</dbReference>
<keyword evidence="5" id="KW-0418">Kinase</keyword>
<evidence type="ECO:0000313" key="11">
    <source>
        <dbReference type="EMBL" id="RXJ54447.1"/>
    </source>
</evidence>
<dbReference type="InterPro" id="IPR048760">
    <property type="entry name" value="VP0354-like_sensor_dom"/>
</dbReference>
<evidence type="ECO:0000256" key="4">
    <source>
        <dbReference type="ARBA" id="ARBA00022741"/>
    </source>
</evidence>
<dbReference type="InterPro" id="IPR043128">
    <property type="entry name" value="Rev_trsase/Diguanyl_cyclase"/>
</dbReference>
<name>A0A4Q0XQ90_9BACT</name>
<keyword evidence="2" id="KW-0597">Phosphoprotein</keyword>
<gene>
    <name evidence="11" type="ORF">CRV04_11685</name>
</gene>
<dbReference type="PANTHER" id="PTHR46663">
    <property type="entry name" value="DIGUANYLATE CYCLASE DGCT-RELATED"/>
    <property type="match status" value="1"/>
</dbReference>
<keyword evidence="8" id="KW-0812">Transmembrane</keyword>
<dbReference type="NCBIfam" id="TIGR00254">
    <property type="entry name" value="GGDEF"/>
    <property type="match status" value="1"/>
</dbReference>
<evidence type="ECO:0000313" key="12">
    <source>
        <dbReference type="Proteomes" id="UP000290657"/>
    </source>
</evidence>
<dbReference type="FunFam" id="3.30.70.270:FF:000001">
    <property type="entry name" value="Diguanylate cyclase domain protein"/>
    <property type="match status" value="1"/>
</dbReference>
<dbReference type="Pfam" id="PF21623">
    <property type="entry name" value="HK_sensor_dom_bact"/>
    <property type="match status" value="1"/>
</dbReference>
<feature type="domain" description="PAC" evidence="9">
    <location>
        <begin position="410"/>
        <end position="464"/>
    </location>
</feature>
<dbReference type="SMART" id="SM00267">
    <property type="entry name" value="GGDEF"/>
    <property type="match status" value="1"/>
</dbReference>
<dbReference type="PROSITE" id="PS50113">
    <property type="entry name" value="PAC"/>
    <property type="match status" value="1"/>
</dbReference>
<dbReference type="GO" id="GO:0016301">
    <property type="term" value="F:kinase activity"/>
    <property type="evidence" value="ECO:0007669"/>
    <property type="project" value="UniProtKB-KW"/>
</dbReference>
<dbReference type="CDD" id="cd01949">
    <property type="entry name" value="GGDEF"/>
    <property type="match status" value="1"/>
</dbReference>
<feature type="transmembrane region" description="Helical" evidence="8">
    <location>
        <begin position="306"/>
        <end position="325"/>
    </location>
</feature>
<dbReference type="NCBIfam" id="TIGR00229">
    <property type="entry name" value="sensory_box"/>
    <property type="match status" value="1"/>
</dbReference>
<dbReference type="InterPro" id="IPR029151">
    <property type="entry name" value="Sensor-like_sf"/>
</dbReference>
<dbReference type="InterPro" id="IPR052163">
    <property type="entry name" value="DGC-Regulatory_Protein"/>
</dbReference>
<evidence type="ECO:0000259" key="9">
    <source>
        <dbReference type="PROSITE" id="PS50113"/>
    </source>
</evidence>
<dbReference type="AlphaFoldDB" id="A0A4Q0XQ90"/>
<dbReference type="RefSeq" id="WP_128997037.1">
    <property type="nucleotide sequence ID" value="NZ_PDKN01000010.1"/>
</dbReference>
<dbReference type="SUPFAM" id="SSF55785">
    <property type="entry name" value="PYP-like sensor domain (PAS domain)"/>
    <property type="match status" value="1"/>
</dbReference>
<evidence type="ECO:0000259" key="10">
    <source>
        <dbReference type="PROSITE" id="PS50887"/>
    </source>
</evidence>
<evidence type="ECO:0000256" key="6">
    <source>
        <dbReference type="ARBA" id="ARBA00022840"/>
    </source>
</evidence>
<dbReference type="InterPro" id="IPR013655">
    <property type="entry name" value="PAS_fold_3"/>
</dbReference>
<sequence length="617" mass="71795">MSSKQFRFMFFLYFMIFGLVITVCSSIIGYELQMQSIDEQIDKNAQEVAMVKKNITLKPILYKMDMLLMALAHNESLKNYITDKNDGQKEVVKNLFLTIAMTDQYIMQARYIDESGMEVIRVDRLNLFDKPFMVEDKHLQDKSRRDYFTSVKNTHKNAIWYSNIDLNIENGKIQVPYVPTIRIATPLYVYNEFKGMVILNLLAKEILNSLNKSASFEHYIVDKEGNYILHPNERYSFSKYKGINRTLYDDFPTTATQILSHQTKGKEFYTVPLEDVLENNDQAILVLKPKKEYESSLIKTNLKTTFWVLLLSIIISIPLALYASLVPSKLQKELLSSNKELQRFKKIIDTHVITATTQLDSIITSVSKAFVKASGYQKDELIGEKMNIIRHQQTPKELFTQLWSTIEKGEQWKSQIKNRRKDGSEYWLEQNIIPIKDEEGNIVEYMVIGEDISAKKELESLSMIDQLTKIYNRRKLDEILDHEFNRAIRYEKPLSIMLIDIDFFKKINDTYGHPIGDEVLYSVAQTFKNHIRSTDYVGRYGGEEFMIICPETKKEDAMILAEKLRKTIEEYPFKVIKNVTVSIGVSEYIAEFSVNEVIERADKALYKAKAQGRNQVI</sequence>
<dbReference type="EMBL" id="PDKN01000010">
    <property type="protein sequence ID" value="RXJ54447.1"/>
    <property type="molecule type" value="Genomic_DNA"/>
</dbReference>
<dbReference type="CDD" id="cd00130">
    <property type="entry name" value="PAS"/>
    <property type="match status" value="1"/>
</dbReference>
<evidence type="ECO:0000256" key="1">
    <source>
        <dbReference type="ARBA" id="ARBA00004370"/>
    </source>
</evidence>
<feature type="domain" description="GGDEF" evidence="10">
    <location>
        <begin position="492"/>
        <end position="617"/>
    </location>
</feature>
<keyword evidence="3" id="KW-0808">Transferase</keyword>
<keyword evidence="12" id="KW-1185">Reference proteome</keyword>
<keyword evidence="8" id="KW-0472">Membrane</keyword>
<evidence type="ECO:0000256" key="7">
    <source>
        <dbReference type="ARBA" id="ARBA00023012"/>
    </source>
</evidence>
<protein>
    <submittedName>
        <fullName evidence="11">Diguanylate cyclase</fullName>
    </submittedName>
</protein>
<keyword evidence="8" id="KW-1133">Transmembrane helix</keyword>
<dbReference type="InterPro" id="IPR001610">
    <property type="entry name" value="PAC"/>
</dbReference>
<accession>A0A4Q0XQ90</accession>
<dbReference type="InterPro" id="IPR000014">
    <property type="entry name" value="PAS"/>
</dbReference>
<dbReference type="Gene3D" id="3.30.70.270">
    <property type="match status" value="1"/>
</dbReference>
<dbReference type="GO" id="GO:0005524">
    <property type="term" value="F:ATP binding"/>
    <property type="evidence" value="ECO:0007669"/>
    <property type="project" value="UniProtKB-KW"/>
</dbReference>
<keyword evidence="6" id="KW-0067">ATP-binding</keyword>
<dbReference type="GO" id="GO:0000160">
    <property type="term" value="P:phosphorelay signal transduction system"/>
    <property type="evidence" value="ECO:0007669"/>
    <property type="project" value="UniProtKB-KW"/>
</dbReference>
<dbReference type="SMART" id="SM00086">
    <property type="entry name" value="PAC"/>
    <property type="match status" value="1"/>
</dbReference>
<evidence type="ECO:0000256" key="8">
    <source>
        <dbReference type="SAM" id="Phobius"/>
    </source>
</evidence>
<dbReference type="InterPro" id="IPR000700">
    <property type="entry name" value="PAS-assoc_C"/>
</dbReference>
<evidence type="ECO:0000256" key="2">
    <source>
        <dbReference type="ARBA" id="ARBA00022553"/>
    </source>
</evidence>
<evidence type="ECO:0000256" key="3">
    <source>
        <dbReference type="ARBA" id="ARBA00022679"/>
    </source>
</evidence>
<dbReference type="OrthoDB" id="5413461at2"/>
<proteinExistence type="predicted"/>
<dbReference type="GO" id="GO:0016020">
    <property type="term" value="C:membrane"/>
    <property type="evidence" value="ECO:0007669"/>
    <property type="project" value="UniProtKB-SubCell"/>
</dbReference>
<dbReference type="Pfam" id="PF00990">
    <property type="entry name" value="GGDEF"/>
    <property type="match status" value="1"/>
</dbReference>
<reference evidence="11 12" key="1">
    <citation type="submission" date="2017-10" db="EMBL/GenBank/DDBJ databases">
        <title>Genomics of the genus Arcobacter.</title>
        <authorList>
            <person name="Perez-Cataluna A."/>
            <person name="Figueras M.J."/>
        </authorList>
    </citation>
    <scope>NUCLEOTIDE SEQUENCE [LARGE SCALE GENOMIC DNA]</scope>
    <source>
        <strain evidence="11 12">CECT 8987</strain>
    </source>
</reference>
<dbReference type="InterPro" id="IPR029787">
    <property type="entry name" value="Nucleotide_cyclase"/>
</dbReference>
<organism evidence="11 12">
    <name type="scientific">Candidatus Marinarcus aquaticus</name>
    <dbReference type="NCBI Taxonomy" id="2044504"/>
    <lineage>
        <taxon>Bacteria</taxon>
        <taxon>Pseudomonadati</taxon>
        <taxon>Campylobacterota</taxon>
        <taxon>Epsilonproteobacteria</taxon>
        <taxon>Campylobacterales</taxon>
        <taxon>Arcobacteraceae</taxon>
        <taxon>Candidatus Marinarcus</taxon>
    </lineage>
</organism>
<dbReference type="PANTHER" id="PTHR46663:SF4">
    <property type="entry name" value="DIGUANYLATE CYCLASE DGCT-RELATED"/>
    <property type="match status" value="1"/>
</dbReference>
<evidence type="ECO:0000256" key="5">
    <source>
        <dbReference type="ARBA" id="ARBA00022777"/>
    </source>
</evidence>
<keyword evidence="4" id="KW-0547">Nucleotide-binding</keyword>
<comment type="subcellular location">
    <subcellularLocation>
        <location evidence="1">Membrane</location>
    </subcellularLocation>
</comment>
<dbReference type="Gene3D" id="3.30.450.20">
    <property type="entry name" value="PAS domain"/>
    <property type="match status" value="2"/>
</dbReference>
<dbReference type="Pfam" id="PF08447">
    <property type="entry name" value="PAS_3"/>
    <property type="match status" value="1"/>
</dbReference>
<dbReference type="PROSITE" id="PS50887">
    <property type="entry name" value="GGDEF"/>
    <property type="match status" value="1"/>
</dbReference>